<dbReference type="Proteomes" id="UP000656813">
    <property type="component" value="Unassembled WGS sequence"/>
</dbReference>
<comment type="similarity">
    <text evidence="4">Belongs to the MsrA Met sulfoxide reductase family.</text>
</comment>
<reference evidence="6" key="1">
    <citation type="journal article" date="2014" name="Int. J. Syst. Evol. Microbiol.">
        <title>Complete genome sequence of Corynebacterium casei LMG S-19264T (=DSM 44701T), isolated from a smear-ripened cheese.</title>
        <authorList>
            <consortium name="US DOE Joint Genome Institute (JGI-PGF)"/>
            <person name="Walter F."/>
            <person name="Albersmeier A."/>
            <person name="Kalinowski J."/>
            <person name="Ruckert C."/>
        </authorList>
    </citation>
    <scope>NUCLEOTIDE SEQUENCE</scope>
    <source>
        <strain evidence="6">CGMCC 1.12777</strain>
    </source>
</reference>
<feature type="active site" evidence="4">
    <location>
        <position position="27"/>
    </location>
</feature>
<feature type="domain" description="Peptide methionine sulphoxide reductase MsrA" evidence="5">
    <location>
        <begin position="21"/>
        <end position="163"/>
    </location>
</feature>
<dbReference type="NCBIfam" id="NF004038">
    <property type="entry name" value="PRK05528.1"/>
    <property type="match status" value="1"/>
</dbReference>
<evidence type="ECO:0000313" key="7">
    <source>
        <dbReference type="Proteomes" id="UP000656813"/>
    </source>
</evidence>
<dbReference type="Gene3D" id="3.30.1060.10">
    <property type="entry name" value="Peptide methionine sulphoxide reductase MsrA"/>
    <property type="match status" value="1"/>
</dbReference>
<dbReference type="Pfam" id="PF01625">
    <property type="entry name" value="PMSR"/>
    <property type="match status" value="1"/>
</dbReference>
<evidence type="ECO:0000256" key="2">
    <source>
        <dbReference type="ARBA" id="ARBA00047806"/>
    </source>
</evidence>
<dbReference type="GO" id="GO:0005737">
    <property type="term" value="C:cytoplasm"/>
    <property type="evidence" value="ECO:0007669"/>
    <property type="project" value="TreeGrafter"/>
</dbReference>
<dbReference type="EMBL" id="BMFV01000016">
    <property type="protein sequence ID" value="GGH82700.1"/>
    <property type="molecule type" value="Genomic_DNA"/>
</dbReference>
<comment type="function">
    <text evidence="4">Has an important function as a repair enzyme for proteins that have been inactivated by oxidation. Catalyzes the reversible oxidation-reduction of methionine sulfoxide in proteins to methionine.</text>
</comment>
<evidence type="ECO:0000256" key="1">
    <source>
        <dbReference type="ARBA" id="ARBA00023002"/>
    </source>
</evidence>
<comment type="catalytic activity">
    <reaction evidence="2 4">
        <text>L-methionyl-[protein] + [thioredoxin]-disulfide + H2O = L-methionyl-(S)-S-oxide-[protein] + [thioredoxin]-dithiol</text>
        <dbReference type="Rhea" id="RHEA:14217"/>
        <dbReference type="Rhea" id="RHEA-COMP:10698"/>
        <dbReference type="Rhea" id="RHEA-COMP:10700"/>
        <dbReference type="Rhea" id="RHEA-COMP:12313"/>
        <dbReference type="Rhea" id="RHEA-COMP:12315"/>
        <dbReference type="ChEBI" id="CHEBI:15377"/>
        <dbReference type="ChEBI" id="CHEBI:16044"/>
        <dbReference type="ChEBI" id="CHEBI:29950"/>
        <dbReference type="ChEBI" id="CHEBI:44120"/>
        <dbReference type="ChEBI" id="CHEBI:50058"/>
        <dbReference type="EC" id="1.8.4.11"/>
    </reaction>
</comment>
<organism evidence="6 7">
    <name type="scientific">Pullulanibacillus pueri</name>
    <dbReference type="NCBI Taxonomy" id="1437324"/>
    <lineage>
        <taxon>Bacteria</taxon>
        <taxon>Bacillati</taxon>
        <taxon>Bacillota</taxon>
        <taxon>Bacilli</taxon>
        <taxon>Bacillales</taxon>
        <taxon>Sporolactobacillaceae</taxon>
        <taxon>Pullulanibacillus</taxon>
    </lineage>
</organism>
<comment type="caution">
    <text evidence="6">The sequence shown here is derived from an EMBL/GenBank/DDBJ whole genome shotgun (WGS) entry which is preliminary data.</text>
</comment>
<accession>A0A8J2ZW09</accession>
<dbReference type="InterPro" id="IPR002569">
    <property type="entry name" value="Met_Sox_Rdtase_MsrA_dom"/>
</dbReference>
<keyword evidence="7" id="KW-1185">Reference proteome</keyword>
<protein>
    <recommendedName>
        <fullName evidence="4">Peptide methionine sulfoxide reductase MsrA</fullName>
        <shortName evidence="4">Protein-methionine-S-oxide reductase</shortName>
        <ecNumber evidence="4">1.8.4.11</ecNumber>
    </recommendedName>
    <alternativeName>
        <fullName evidence="4">Peptide-methionine (S)-S-oxide reductase</fullName>
        <shortName evidence="4">Peptide Met(O) reductase</shortName>
    </alternativeName>
</protein>
<dbReference type="InterPro" id="IPR050162">
    <property type="entry name" value="MsrA_MetSO_reductase"/>
</dbReference>
<dbReference type="InterPro" id="IPR036509">
    <property type="entry name" value="Met_Sox_Rdtase_MsrA_sf"/>
</dbReference>
<sequence length="173" mass="19811">MGRFIDNSETIYKPNANMEVIYLAGGCLWGVQAFIKTLPGVRFTEAGRANGTSHTLEGDYDGYAECVKTGFDPTVVTIRELMGYLFEIIDPYSLNKQGEDVGEKYRTGVYSENPEHLKEAKAFLSERRDYDRIVVEVLPLINYVRSAEEHQDRLARCPNDYCHIPEELLSRYR</sequence>
<dbReference type="PANTHER" id="PTHR42799">
    <property type="entry name" value="MITOCHONDRIAL PEPTIDE METHIONINE SULFOXIDE REDUCTASE"/>
    <property type="match status" value="1"/>
</dbReference>
<dbReference type="GO" id="GO:0034599">
    <property type="term" value="P:cellular response to oxidative stress"/>
    <property type="evidence" value="ECO:0007669"/>
    <property type="project" value="TreeGrafter"/>
</dbReference>
<dbReference type="HAMAP" id="MF_01401">
    <property type="entry name" value="MsrA"/>
    <property type="match status" value="1"/>
</dbReference>
<dbReference type="AlphaFoldDB" id="A0A8J2ZW09"/>
<evidence type="ECO:0000256" key="4">
    <source>
        <dbReference type="HAMAP-Rule" id="MF_01401"/>
    </source>
</evidence>
<name>A0A8J2ZW09_9BACL</name>
<dbReference type="GO" id="GO:0008113">
    <property type="term" value="F:peptide-methionine (S)-S-oxide reductase activity"/>
    <property type="evidence" value="ECO:0007669"/>
    <property type="project" value="UniProtKB-UniRule"/>
</dbReference>
<evidence type="ECO:0000313" key="6">
    <source>
        <dbReference type="EMBL" id="GGH82700.1"/>
    </source>
</evidence>
<dbReference type="EC" id="1.8.4.11" evidence="4"/>
<comment type="catalytic activity">
    <reaction evidence="3 4">
        <text>[thioredoxin]-disulfide + L-methionine + H2O = L-methionine (S)-S-oxide + [thioredoxin]-dithiol</text>
        <dbReference type="Rhea" id="RHEA:19993"/>
        <dbReference type="Rhea" id="RHEA-COMP:10698"/>
        <dbReference type="Rhea" id="RHEA-COMP:10700"/>
        <dbReference type="ChEBI" id="CHEBI:15377"/>
        <dbReference type="ChEBI" id="CHEBI:29950"/>
        <dbReference type="ChEBI" id="CHEBI:50058"/>
        <dbReference type="ChEBI" id="CHEBI:57844"/>
        <dbReference type="ChEBI" id="CHEBI:58772"/>
        <dbReference type="EC" id="1.8.4.11"/>
    </reaction>
</comment>
<gene>
    <name evidence="4 6" type="primary">msrA</name>
    <name evidence="6" type="ORF">GCM10007096_22470</name>
</gene>
<proteinExistence type="inferred from homology"/>
<dbReference type="SUPFAM" id="SSF55068">
    <property type="entry name" value="Peptide methionine sulfoxide reductase"/>
    <property type="match status" value="1"/>
</dbReference>
<dbReference type="PANTHER" id="PTHR42799:SF2">
    <property type="entry name" value="MITOCHONDRIAL PEPTIDE METHIONINE SULFOXIDE REDUCTASE"/>
    <property type="match status" value="1"/>
</dbReference>
<keyword evidence="1 4" id="KW-0560">Oxidoreductase</keyword>
<evidence type="ECO:0000256" key="3">
    <source>
        <dbReference type="ARBA" id="ARBA00048782"/>
    </source>
</evidence>
<reference evidence="6" key="2">
    <citation type="submission" date="2020-09" db="EMBL/GenBank/DDBJ databases">
        <authorList>
            <person name="Sun Q."/>
            <person name="Zhou Y."/>
        </authorList>
    </citation>
    <scope>NUCLEOTIDE SEQUENCE</scope>
    <source>
        <strain evidence="6">CGMCC 1.12777</strain>
    </source>
</reference>
<evidence type="ECO:0000259" key="5">
    <source>
        <dbReference type="Pfam" id="PF01625"/>
    </source>
</evidence>